<dbReference type="EMBL" id="WIGM01001143">
    <property type="protein sequence ID" value="KAF6804290.1"/>
    <property type="molecule type" value="Genomic_DNA"/>
</dbReference>
<proteinExistence type="predicted"/>
<dbReference type="Proteomes" id="UP000639643">
    <property type="component" value="Unassembled WGS sequence"/>
</dbReference>
<feature type="region of interest" description="Disordered" evidence="1">
    <location>
        <begin position="218"/>
        <end position="244"/>
    </location>
</feature>
<dbReference type="OrthoDB" id="3766406at2759"/>
<accession>A0A8H6MQC2</accession>
<feature type="compositionally biased region" description="Basic and acidic residues" evidence="1">
    <location>
        <begin position="218"/>
        <end position="233"/>
    </location>
</feature>
<keyword evidence="3" id="KW-1185">Reference proteome</keyword>
<reference evidence="2" key="1">
    <citation type="journal article" date="2020" name="Phytopathology">
        <title>Genome Sequence Resources of Colletotrichum truncatum, C. plurivorum, C. musicola, and C. sojae: Four Species Pathogenic to Soybean (Glycine max).</title>
        <authorList>
            <person name="Rogerio F."/>
            <person name="Boufleur T.R."/>
            <person name="Ciampi-Guillardi M."/>
            <person name="Sukno S.A."/>
            <person name="Thon M.R."/>
            <person name="Massola Junior N.S."/>
            <person name="Baroncelli R."/>
        </authorList>
    </citation>
    <scope>NUCLEOTIDE SEQUENCE</scope>
    <source>
        <strain evidence="2">LFN0074</strain>
    </source>
</reference>
<comment type="caution">
    <text evidence="2">The sequence shown here is derived from an EMBL/GenBank/DDBJ whole genome shotgun (WGS) entry which is preliminary data.</text>
</comment>
<dbReference type="AlphaFoldDB" id="A0A8H6MQC2"/>
<protein>
    <submittedName>
        <fullName evidence="2">F-box domain containing protein</fullName>
    </submittedName>
</protein>
<name>A0A8H6MQC2_9PEZI</name>
<feature type="compositionally biased region" description="Acidic residues" evidence="1">
    <location>
        <begin position="234"/>
        <end position="244"/>
    </location>
</feature>
<evidence type="ECO:0000313" key="3">
    <source>
        <dbReference type="Proteomes" id="UP000639643"/>
    </source>
</evidence>
<sequence length="244" mass="28367">MELILPEWPQYRLRRAHVAMALKLTRMRGPNAGYLRKLMAPFSLHGDALPVVSCLLVHRQRGCSRDYRYRVTPKVVSGVYLLKREWEYRSVGTKTDVYRLFLRYYCSHINRRSRNTWTRALNATGLFDFSALDIRFKDRKPNFLLTSQAPIGTLDECYDGRETEVSISCPKCPTDCSLKLSRERSIVQSWHKLDASSRLVMGAIRSWRTTRQGFEESSVRRMFEEAPESRTDDGTEEETPTMIG</sequence>
<evidence type="ECO:0000256" key="1">
    <source>
        <dbReference type="SAM" id="MobiDB-lite"/>
    </source>
</evidence>
<organism evidence="2 3">
    <name type="scientific">Colletotrichum musicola</name>
    <dbReference type="NCBI Taxonomy" id="2175873"/>
    <lineage>
        <taxon>Eukaryota</taxon>
        <taxon>Fungi</taxon>
        <taxon>Dikarya</taxon>
        <taxon>Ascomycota</taxon>
        <taxon>Pezizomycotina</taxon>
        <taxon>Sordariomycetes</taxon>
        <taxon>Hypocreomycetidae</taxon>
        <taxon>Glomerellales</taxon>
        <taxon>Glomerellaceae</taxon>
        <taxon>Colletotrichum</taxon>
        <taxon>Colletotrichum orchidearum species complex</taxon>
    </lineage>
</organism>
<gene>
    <name evidence="2" type="ORF">CMUS01_14888</name>
</gene>
<evidence type="ECO:0000313" key="2">
    <source>
        <dbReference type="EMBL" id="KAF6804290.1"/>
    </source>
</evidence>